<dbReference type="GeneID" id="93589596"/>
<feature type="region of interest" description="Disordered" evidence="1">
    <location>
        <begin position="27"/>
        <end position="101"/>
    </location>
</feature>
<keyword evidence="3" id="KW-1185">Reference proteome</keyword>
<feature type="region of interest" description="Disordered" evidence="1">
    <location>
        <begin position="1"/>
        <end position="20"/>
    </location>
</feature>
<gene>
    <name evidence="2" type="ORF">DFL_007285</name>
</gene>
<accession>A0A436ZV86</accession>
<dbReference type="VEuPathDB" id="FungiDB:DFL_007285"/>
<name>A0A436ZV86_ARTFL</name>
<evidence type="ECO:0000313" key="3">
    <source>
        <dbReference type="Proteomes" id="UP000283090"/>
    </source>
</evidence>
<feature type="compositionally biased region" description="Pro residues" evidence="1">
    <location>
        <begin position="87"/>
        <end position="101"/>
    </location>
</feature>
<feature type="region of interest" description="Disordered" evidence="1">
    <location>
        <begin position="113"/>
        <end position="137"/>
    </location>
</feature>
<comment type="caution">
    <text evidence="2">The sequence shown here is derived from an EMBL/GenBank/DDBJ whole genome shotgun (WGS) entry which is preliminary data.</text>
</comment>
<dbReference type="RefSeq" id="XP_067488418.1">
    <property type="nucleotide sequence ID" value="XM_067636843.1"/>
</dbReference>
<evidence type="ECO:0000256" key="1">
    <source>
        <dbReference type="SAM" id="MobiDB-lite"/>
    </source>
</evidence>
<dbReference type="STRING" id="97331.A0A436ZV86"/>
<dbReference type="Proteomes" id="UP000283090">
    <property type="component" value="Unassembled WGS sequence"/>
</dbReference>
<proteinExistence type="predicted"/>
<protein>
    <submittedName>
        <fullName evidence="2">Uncharacterized protein</fullName>
    </submittedName>
</protein>
<dbReference type="EMBL" id="SAEB01000009">
    <property type="protein sequence ID" value="RVD82874.1"/>
    <property type="molecule type" value="Genomic_DNA"/>
</dbReference>
<reference evidence="2 3" key="1">
    <citation type="submission" date="2019-01" db="EMBL/GenBank/DDBJ databases">
        <title>Intercellular communication is required for trap formation in the nematode-trapping fungus Duddingtonia flagrans.</title>
        <authorList>
            <person name="Youssar L."/>
            <person name="Wernet V."/>
            <person name="Hensel N."/>
            <person name="Hildebrandt H.-G."/>
            <person name="Fischer R."/>
        </authorList>
    </citation>
    <scope>NUCLEOTIDE SEQUENCE [LARGE SCALE GENOMIC DNA]</scope>
    <source>
        <strain evidence="2 3">CBS H-5679</strain>
    </source>
</reference>
<dbReference type="OrthoDB" id="5345504at2759"/>
<sequence>MSVFSSPPSSPSAPPLASLNIPYNLRKRKADIEPTVESPLTKRFRKLNIRNTPSKITKRTGSPARNPLSGSSNGGGSGATTREPWNLTPPPFQCPSSPPPAVMEVDDTPHRIFVNDLDSSSDDSDQDSSAKNEKGNPIIFLSDIEREMTRIPSTVLKASSSPASVSDPRVTKLTTARAGSGSSTDLILYRQPEQIVDDTGVRRMVMEAKGRVRMRNLNSSGAMDGIKSEPTPPADIMMDQTMGQCEGGLTGSPMTYISTMPSNDPDAMVLDDL</sequence>
<dbReference type="AlphaFoldDB" id="A0A436ZV86"/>
<evidence type="ECO:0000313" key="2">
    <source>
        <dbReference type="EMBL" id="RVD82874.1"/>
    </source>
</evidence>
<organism evidence="2 3">
    <name type="scientific">Arthrobotrys flagrans</name>
    <name type="common">Nematode-trapping fungus</name>
    <name type="synonym">Trichothecium flagrans</name>
    <dbReference type="NCBI Taxonomy" id="97331"/>
    <lineage>
        <taxon>Eukaryota</taxon>
        <taxon>Fungi</taxon>
        <taxon>Dikarya</taxon>
        <taxon>Ascomycota</taxon>
        <taxon>Pezizomycotina</taxon>
        <taxon>Orbiliomycetes</taxon>
        <taxon>Orbiliales</taxon>
        <taxon>Orbiliaceae</taxon>
        <taxon>Arthrobotrys</taxon>
    </lineage>
</organism>